<dbReference type="Proteomes" id="UP000324832">
    <property type="component" value="Unassembled WGS sequence"/>
</dbReference>
<sequence>MNDITDKMKYFGGVEGGATHSNLVICDENFRVIGRSKGPGTNHWIMGIDECADRILKMLDAAKDDAAIPRDMPLYSLGLTLSGCEQDSSNAELAKVVKQKNENSARSINVASDTAGSLFTGAPGGGMVLIAGTGSNALLRTPDGQQYGCGAYWIALRAIKAVFDETDGLRLAPHPTQRVWEAVKEYFLIETRADVLPMMTHSTVGNPSRIW</sequence>
<evidence type="ECO:0000313" key="2">
    <source>
        <dbReference type="Proteomes" id="UP000324832"/>
    </source>
</evidence>
<dbReference type="EMBL" id="FZQP02000682">
    <property type="protein sequence ID" value="VVC90036.1"/>
    <property type="molecule type" value="Genomic_DNA"/>
</dbReference>
<protein>
    <recommendedName>
        <fullName evidence="3">N-acetyl-D-glucosamine kinase</fullName>
    </recommendedName>
</protein>
<keyword evidence="2" id="KW-1185">Reference proteome</keyword>
<dbReference type="GO" id="GO:0045127">
    <property type="term" value="F:N-acetylglucosamine kinase activity"/>
    <property type="evidence" value="ECO:0007669"/>
    <property type="project" value="InterPro"/>
</dbReference>
<dbReference type="SUPFAM" id="SSF53067">
    <property type="entry name" value="Actin-like ATPase domain"/>
    <property type="match status" value="2"/>
</dbReference>
<gene>
    <name evidence="1" type="ORF">LSINAPIS_LOCUS3037</name>
</gene>
<dbReference type="PANTHER" id="PTHR12862">
    <property type="entry name" value="BADF TYPE ATPASE DOMAIN-CONTAINING PROTEIN"/>
    <property type="match status" value="1"/>
</dbReference>
<proteinExistence type="predicted"/>
<dbReference type="InterPro" id="IPR043129">
    <property type="entry name" value="ATPase_NBD"/>
</dbReference>
<dbReference type="PANTHER" id="PTHR12862:SF0">
    <property type="entry name" value="N-ACETYL-D-GLUCOSAMINE KINASE"/>
    <property type="match status" value="1"/>
</dbReference>
<accession>A0A5E4PVK3</accession>
<dbReference type="AlphaFoldDB" id="A0A5E4PVK3"/>
<name>A0A5E4PVK3_9NEOP</name>
<dbReference type="Gene3D" id="3.30.420.40">
    <property type="match status" value="1"/>
</dbReference>
<reference evidence="1 2" key="1">
    <citation type="submission" date="2017-07" db="EMBL/GenBank/DDBJ databases">
        <authorList>
            <person name="Talla V."/>
            <person name="Backstrom N."/>
        </authorList>
    </citation>
    <scope>NUCLEOTIDE SEQUENCE [LARGE SCALE GENOMIC DNA]</scope>
</reference>
<dbReference type="InterPro" id="IPR039758">
    <property type="entry name" value="NAGK-like"/>
</dbReference>
<evidence type="ECO:0008006" key="3">
    <source>
        <dbReference type="Google" id="ProtNLM"/>
    </source>
</evidence>
<organism evidence="1 2">
    <name type="scientific">Leptidea sinapis</name>
    <dbReference type="NCBI Taxonomy" id="189913"/>
    <lineage>
        <taxon>Eukaryota</taxon>
        <taxon>Metazoa</taxon>
        <taxon>Ecdysozoa</taxon>
        <taxon>Arthropoda</taxon>
        <taxon>Hexapoda</taxon>
        <taxon>Insecta</taxon>
        <taxon>Pterygota</taxon>
        <taxon>Neoptera</taxon>
        <taxon>Endopterygota</taxon>
        <taxon>Lepidoptera</taxon>
        <taxon>Glossata</taxon>
        <taxon>Ditrysia</taxon>
        <taxon>Papilionoidea</taxon>
        <taxon>Pieridae</taxon>
        <taxon>Dismorphiinae</taxon>
        <taxon>Leptidea</taxon>
    </lineage>
</organism>
<evidence type="ECO:0000313" key="1">
    <source>
        <dbReference type="EMBL" id="VVC90036.1"/>
    </source>
</evidence>